<dbReference type="CDD" id="cd00387">
    <property type="entry name" value="Ribosomal_L7_L12"/>
    <property type="match status" value="1"/>
</dbReference>
<dbReference type="GO" id="GO:0022625">
    <property type="term" value="C:cytosolic large ribosomal subunit"/>
    <property type="evidence" value="ECO:0007669"/>
    <property type="project" value="TreeGrafter"/>
</dbReference>
<dbReference type="InterPro" id="IPR013823">
    <property type="entry name" value="Ribosomal_bL12_C"/>
</dbReference>
<dbReference type="FunFam" id="3.30.1390.10:FF:000001">
    <property type="entry name" value="50S ribosomal protein L7/L12"/>
    <property type="match status" value="1"/>
</dbReference>
<feature type="domain" description="Large ribosomal subunit protein bL12 oligomerization" evidence="6">
    <location>
        <begin position="5"/>
        <end position="52"/>
    </location>
</feature>
<dbReference type="InterPro" id="IPR014719">
    <property type="entry name" value="Ribosomal_bL12_C/ClpS-like"/>
</dbReference>
<dbReference type="PANTHER" id="PTHR45987">
    <property type="entry name" value="39S RIBOSOMAL PROTEIN L12"/>
    <property type="match status" value="1"/>
</dbReference>
<dbReference type="GO" id="GO:0003729">
    <property type="term" value="F:mRNA binding"/>
    <property type="evidence" value="ECO:0007669"/>
    <property type="project" value="TreeGrafter"/>
</dbReference>
<dbReference type="NCBIfam" id="TIGR00855">
    <property type="entry name" value="L12"/>
    <property type="match status" value="1"/>
</dbReference>
<name>A0A0C1YI94_9BURK</name>
<dbReference type="Pfam" id="PF16320">
    <property type="entry name" value="Ribosomal_L12_N"/>
    <property type="match status" value="1"/>
</dbReference>
<evidence type="ECO:0000256" key="1">
    <source>
        <dbReference type="ARBA" id="ARBA00007197"/>
    </source>
</evidence>
<evidence type="ECO:0000313" key="8">
    <source>
        <dbReference type="Proteomes" id="UP000031572"/>
    </source>
</evidence>
<proteinExistence type="inferred from homology"/>
<dbReference type="Pfam" id="PF00542">
    <property type="entry name" value="Ribosomal_L12"/>
    <property type="match status" value="1"/>
</dbReference>
<gene>
    <name evidence="4 7" type="primary">rplL</name>
    <name evidence="7" type="ORF">TSA66_04675</name>
</gene>
<evidence type="ECO:0000256" key="2">
    <source>
        <dbReference type="ARBA" id="ARBA00022980"/>
    </source>
</evidence>
<dbReference type="GO" id="GO:0006412">
    <property type="term" value="P:translation"/>
    <property type="evidence" value="ECO:0007669"/>
    <property type="project" value="UniProtKB-UniRule"/>
</dbReference>
<dbReference type="AlphaFoldDB" id="A0A0C1YI94"/>
<dbReference type="SUPFAM" id="SSF48300">
    <property type="entry name" value="Ribosomal protein L7/12, oligomerisation (N-terminal) domain"/>
    <property type="match status" value="1"/>
</dbReference>
<sequence length="126" mass="12695">MAISKDDILEAVGQMSVMDLNDLVKAFEEKFGVSAAAMAVAGPAAGAGAGAAAAEEQTEFTVVLSEVGANKVGVIKAVREITGLGLKEAKDLVDGAPKPVKEGVAKADAEAAKKKLEEAGAKAELK</sequence>
<comment type="subunit">
    <text evidence="4">Homodimer. Part of the ribosomal stalk of the 50S ribosomal subunit. Forms a multimeric L10(L12)X complex, where L10 forms an elongated spine to which 2 to 4 L12 dimers bind in a sequential fashion. Binds GTP-bound translation factors.</text>
</comment>
<feature type="domain" description="Large ribosomal subunit protein bL12 C-terminal" evidence="5">
    <location>
        <begin position="60"/>
        <end position="126"/>
    </location>
</feature>
<evidence type="ECO:0000256" key="4">
    <source>
        <dbReference type="HAMAP-Rule" id="MF_00368"/>
    </source>
</evidence>
<accession>A0A0C1YI94</accession>
<organism evidence="7 8">
    <name type="scientific">Noviherbaspirillum autotrophicum</name>
    <dbReference type="NCBI Taxonomy" id="709839"/>
    <lineage>
        <taxon>Bacteria</taxon>
        <taxon>Pseudomonadati</taxon>
        <taxon>Pseudomonadota</taxon>
        <taxon>Betaproteobacteria</taxon>
        <taxon>Burkholderiales</taxon>
        <taxon>Oxalobacteraceae</taxon>
        <taxon>Noviherbaspirillum</taxon>
    </lineage>
</organism>
<dbReference type="GO" id="GO:0003735">
    <property type="term" value="F:structural constituent of ribosome"/>
    <property type="evidence" value="ECO:0007669"/>
    <property type="project" value="InterPro"/>
</dbReference>
<dbReference type="EMBL" id="JWJG01000028">
    <property type="protein sequence ID" value="KIF80257.1"/>
    <property type="molecule type" value="Genomic_DNA"/>
</dbReference>
<dbReference type="InterPro" id="IPR008932">
    <property type="entry name" value="Ribosomal_bL12_oligo"/>
</dbReference>
<dbReference type="InterPro" id="IPR000206">
    <property type="entry name" value="Ribosomal_bL12"/>
</dbReference>
<dbReference type="PANTHER" id="PTHR45987:SF4">
    <property type="entry name" value="LARGE RIBOSOMAL SUBUNIT PROTEIN BL12M"/>
    <property type="match status" value="1"/>
</dbReference>
<evidence type="ECO:0000259" key="5">
    <source>
        <dbReference type="Pfam" id="PF00542"/>
    </source>
</evidence>
<dbReference type="Proteomes" id="UP000031572">
    <property type="component" value="Unassembled WGS sequence"/>
</dbReference>
<dbReference type="InterPro" id="IPR036235">
    <property type="entry name" value="Ribosomal_bL12_oligo_N_sf"/>
</dbReference>
<evidence type="ECO:0000259" key="6">
    <source>
        <dbReference type="Pfam" id="PF16320"/>
    </source>
</evidence>
<evidence type="ECO:0000313" key="7">
    <source>
        <dbReference type="EMBL" id="KIF80257.1"/>
    </source>
</evidence>
<dbReference type="RefSeq" id="WP_040039171.1">
    <property type="nucleotide sequence ID" value="NZ_JWJG01000028.1"/>
</dbReference>
<dbReference type="HAMAP" id="MF_00368">
    <property type="entry name" value="Ribosomal_bL12"/>
    <property type="match status" value="1"/>
</dbReference>
<reference evidence="7 8" key="1">
    <citation type="submission" date="2014-12" db="EMBL/GenBank/DDBJ databases">
        <title>Denitrispirillum autotrophicum gen. nov., sp. nov., Denitrifying, Facultatively Autotrophic Bacteria Isolated from Rice Paddy Soil.</title>
        <authorList>
            <person name="Ishii S."/>
            <person name="Ashida N."/>
            <person name="Ohno H."/>
            <person name="Otsuka S."/>
            <person name="Yokota A."/>
            <person name="Senoo K."/>
        </authorList>
    </citation>
    <scope>NUCLEOTIDE SEQUENCE [LARGE SCALE GENOMIC DNA]</scope>
    <source>
        <strain evidence="7 8">TSA66</strain>
    </source>
</reference>
<comment type="similarity">
    <text evidence="1 4">Belongs to the bacterial ribosomal protein bL12 family.</text>
</comment>
<comment type="caution">
    <text evidence="7">The sequence shown here is derived from an EMBL/GenBank/DDBJ whole genome shotgun (WGS) entry which is preliminary data.</text>
</comment>
<dbReference type="Gene3D" id="3.30.1390.10">
    <property type="match status" value="1"/>
</dbReference>
<keyword evidence="3 4" id="KW-0687">Ribonucleoprotein</keyword>
<keyword evidence="8" id="KW-1185">Reference proteome</keyword>
<dbReference type="Gene3D" id="1.20.5.710">
    <property type="entry name" value="Single helix bin"/>
    <property type="match status" value="1"/>
</dbReference>
<comment type="function">
    <text evidence="4">Forms part of the ribosomal stalk which helps the ribosome interact with GTP-bound translation factors. Is thus essential for accurate translation.</text>
</comment>
<dbReference type="SUPFAM" id="SSF54736">
    <property type="entry name" value="ClpS-like"/>
    <property type="match status" value="1"/>
</dbReference>
<keyword evidence="2 4" id="KW-0689">Ribosomal protein</keyword>
<dbReference type="OrthoDB" id="9811748at2"/>
<evidence type="ECO:0000256" key="3">
    <source>
        <dbReference type="ARBA" id="ARBA00023274"/>
    </source>
</evidence>
<dbReference type="STRING" id="709839.TSA66_04675"/>
<protein>
    <recommendedName>
        <fullName evidence="4">Large ribosomal subunit protein bL12</fullName>
    </recommendedName>
</protein>